<evidence type="ECO:0000313" key="1">
    <source>
        <dbReference type="Proteomes" id="UP000887540"/>
    </source>
</evidence>
<protein>
    <submittedName>
        <fullName evidence="2">Uncharacterized protein</fullName>
    </submittedName>
</protein>
<dbReference type="WBParaSite" id="ACRNAN_scaffold371.g28927.t1">
    <property type="protein sequence ID" value="ACRNAN_scaffold371.g28927.t1"/>
    <property type="gene ID" value="ACRNAN_scaffold371.g28927"/>
</dbReference>
<proteinExistence type="predicted"/>
<dbReference type="AlphaFoldDB" id="A0A914DSA8"/>
<sequence>MKNISVITKLFDFENLYITDFEIASIYIIQHPEILHIPRAKSISLGGNIVKKAFKVVEFFVQYETVLYWNDSLERAGLTKNITVIDNPYNAWEFYDLNKDEWTLRIMHSSDDRYFWKIRMLNGDNSY</sequence>
<reference evidence="2" key="1">
    <citation type="submission" date="2022-11" db="UniProtKB">
        <authorList>
            <consortium name="WormBaseParasite"/>
        </authorList>
    </citation>
    <scope>IDENTIFICATION</scope>
</reference>
<accession>A0A914DSA8</accession>
<organism evidence="1 2">
    <name type="scientific">Acrobeloides nanus</name>
    <dbReference type="NCBI Taxonomy" id="290746"/>
    <lineage>
        <taxon>Eukaryota</taxon>
        <taxon>Metazoa</taxon>
        <taxon>Ecdysozoa</taxon>
        <taxon>Nematoda</taxon>
        <taxon>Chromadorea</taxon>
        <taxon>Rhabditida</taxon>
        <taxon>Tylenchina</taxon>
        <taxon>Cephalobomorpha</taxon>
        <taxon>Cephaloboidea</taxon>
        <taxon>Cephalobidae</taxon>
        <taxon>Acrobeloides</taxon>
    </lineage>
</organism>
<evidence type="ECO:0000313" key="2">
    <source>
        <dbReference type="WBParaSite" id="ACRNAN_scaffold371.g28927.t1"/>
    </source>
</evidence>
<keyword evidence="1" id="KW-1185">Reference proteome</keyword>
<name>A0A914DSA8_9BILA</name>
<dbReference type="Proteomes" id="UP000887540">
    <property type="component" value="Unplaced"/>
</dbReference>